<feature type="domain" description="Cation efflux protein transmembrane" evidence="6">
    <location>
        <begin position="21"/>
        <end position="69"/>
    </location>
</feature>
<dbReference type="Gene3D" id="1.20.1510.10">
    <property type="entry name" value="Cation efflux protein transmembrane domain"/>
    <property type="match status" value="1"/>
</dbReference>
<gene>
    <name evidence="7" type="ORF">MNBD_GAMMA16-86</name>
</gene>
<reference evidence="7" key="1">
    <citation type="submission" date="2018-06" db="EMBL/GenBank/DDBJ databases">
        <authorList>
            <person name="Zhirakovskaya E."/>
        </authorList>
    </citation>
    <scope>NUCLEOTIDE SEQUENCE</scope>
</reference>
<dbReference type="Pfam" id="PF01545">
    <property type="entry name" value="Cation_efflux"/>
    <property type="match status" value="1"/>
</dbReference>
<dbReference type="GO" id="GO:0016020">
    <property type="term" value="C:membrane"/>
    <property type="evidence" value="ECO:0007669"/>
    <property type="project" value="UniProtKB-SubCell"/>
</dbReference>
<dbReference type="GO" id="GO:0008324">
    <property type="term" value="F:monoatomic cation transmembrane transporter activity"/>
    <property type="evidence" value="ECO:0007669"/>
    <property type="project" value="InterPro"/>
</dbReference>
<proteinExistence type="predicted"/>
<keyword evidence="4 5" id="KW-0472">Membrane</keyword>
<evidence type="ECO:0000313" key="7">
    <source>
        <dbReference type="EMBL" id="VAW87295.1"/>
    </source>
</evidence>
<feature type="transmembrane region" description="Helical" evidence="5">
    <location>
        <begin position="45"/>
        <end position="64"/>
    </location>
</feature>
<organism evidence="7">
    <name type="scientific">hydrothermal vent metagenome</name>
    <dbReference type="NCBI Taxonomy" id="652676"/>
    <lineage>
        <taxon>unclassified sequences</taxon>
        <taxon>metagenomes</taxon>
        <taxon>ecological metagenomes</taxon>
    </lineage>
</organism>
<accession>A0A3B0Z1W0</accession>
<keyword evidence="2 5" id="KW-0812">Transmembrane</keyword>
<feature type="transmembrane region" description="Helical" evidence="5">
    <location>
        <begin position="18"/>
        <end position="39"/>
    </location>
</feature>
<evidence type="ECO:0000259" key="6">
    <source>
        <dbReference type="Pfam" id="PF01545"/>
    </source>
</evidence>
<dbReference type="InterPro" id="IPR058533">
    <property type="entry name" value="Cation_efflux_TM"/>
</dbReference>
<evidence type="ECO:0000256" key="2">
    <source>
        <dbReference type="ARBA" id="ARBA00022692"/>
    </source>
</evidence>
<evidence type="ECO:0000256" key="5">
    <source>
        <dbReference type="SAM" id="Phobius"/>
    </source>
</evidence>
<keyword evidence="3 5" id="KW-1133">Transmembrane helix</keyword>
<dbReference type="SUPFAM" id="SSF161111">
    <property type="entry name" value="Cation efflux protein transmembrane domain-like"/>
    <property type="match status" value="1"/>
</dbReference>
<evidence type="ECO:0000256" key="3">
    <source>
        <dbReference type="ARBA" id="ARBA00022989"/>
    </source>
</evidence>
<feature type="transmembrane region" description="Helical" evidence="5">
    <location>
        <begin position="76"/>
        <end position="93"/>
    </location>
</feature>
<name>A0A3B0Z1W0_9ZZZZ</name>
<dbReference type="InterPro" id="IPR027469">
    <property type="entry name" value="Cation_efflux_TMD_sf"/>
</dbReference>
<protein>
    <submittedName>
        <fullName evidence="7">Cobalt-zinc-cadmium resistance protein CzcD</fullName>
    </submittedName>
</protein>
<dbReference type="EMBL" id="UOFO01000116">
    <property type="protein sequence ID" value="VAW87295.1"/>
    <property type="molecule type" value="Genomic_DNA"/>
</dbReference>
<feature type="non-terminal residue" evidence="7">
    <location>
        <position position="94"/>
    </location>
</feature>
<comment type="subcellular location">
    <subcellularLocation>
        <location evidence="1">Membrane</location>
        <topology evidence="1">Multi-pass membrane protein</topology>
    </subcellularLocation>
</comment>
<evidence type="ECO:0000256" key="4">
    <source>
        <dbReference type="ARBA" id="ARBA00023136"/>
    </source>
</evidence>
<dbReference type="AlphaFoldDB" id="A0A3B0Z1W0"/>
<evidence type="ECO:0000256" key="1">
    <source>
        <dbReference type="ARBA" id="ARBA00004141"/>
    </source>
</evidence>
<sequence>MASCGCEIEIKDKEQRGVLIWLLAINGVMFVAEIIAGIMGDSTALIADSLDMLADATVYAIGLYAVGRSLLVKAKAAHLSGIFQIVLGLGVLFD</sequence>